<dbReference type="SMART" id="SM01293">
    <property type="entry name" value="DUF3402"/>
    <property type="match status" value="1"/>
</dbReference>
<dbReference type="PANTHER" id="PTHR13239:SF4">
    <property type="entry name" value="AT25231P"/>
    <property type="match status" value="1"/>
</dbReference>
<dbReference type="InterPro" id="IPR012486">
    <property type="entry name" value="Far11/STRP_N"/>
</dbReference>
<evidence type="ECO:0000313" key="4">
    <source>
        <dbReference type="Proteomes" id="UP000186594"/>
    </source>
</evidence>
<accession>A0A1U7LI81</accession>
<dbReference type="GO" id="GO:0007010">
    <property type="term" value="P:cytoskeleton organization"/>
    <property type="evidence" value="ECO:0007669"/>
    <property type="project" value="TreeGrafter"/>
</dbReference>
<dbReference type="STRING" id="1198029.A0A1U7LI81"/>
<dbReference type="InterPro" id="IPR021819">
    <property type="entry name" value="Far11/STRP_C"/>
</dbReference>
<proteinExistence type="predicted"/>
<evidence type="ECO:0000259" key="1">
    <source>
        <dbReference type="SMART" id="SM01292"/>
    </source>
</evidence>
<feature type="domain" description="Far11/STRP C-terminal" evidence="2">
    <location>
        <begin position="393"/>
        <end position="771"/>
    </location>
</feature>
<feature type="domain" description="Far11/STRP N-terminal" evidence="1">
    <location>
        <begin position="49"/>
        <end position="325"/>
    </location>
</feature>
<dbReference type="PANTHER" id="PTHR13239">
    <property type="entry name" value="PROTEIN REQUIRED FOR HYPHAL ANASTOMOSIS HAM-2"/>
    <property type="match status" value="1"/>
</dbReference>
<organism evidence="3 4">
    <name type="scientific">Neolecta irregularis (strain DAH-3)</name>
    <dbReference type="NCBI Taxonomy" id="1198029"/>
    <lineage>
        <taxon>Eukaryota</taxon>
        <taxon>Fungi</taxon>
        <taxon>Dikarya</taxon>
        <taxon>Ascomycota</taxon>
        <taxon>Taphrinomycotina</taxon>
        <taxon>Neolectales</taxon>
        <taxon>Neolectaceae</taxon>
        <taxon>Neolecta</taxon>
    </lineage>
</organism>
<reference evidence="3 4" key="1">
    <citation type="submission" date="2016-04" db="EMBL/GenBank/DDBJ databases">
        <title>Evolutionary innovation and constraint leading to complex multicellularity in the Ascomycota.</title>
        <authorList>
            <person name="Cisse O."/>
            <person name="Nguyen A."/>
            <person name="Hewitt D.A."/>
            <person name="Jedd G."/>
            <person name="Stajich J.E."/>
        </authorList>
    </citation>
    <scope>NUCLEOTIDE SEQUENCE [LARGE SCALE GENOMIC DNA]</scope>
    <source>
        <strain evidence="3 4">DAH-3</strain>
    </source>
</reference>
<dbReference type="EMBL" id="LXFE01003415">
    <property type="protein sequence ID" value="OLL22366.1"/>
    <property type="molecule type" value="Genomic_DNA"/>
</dbReference>
<dbReference type="InterPro" id="IPR040185">
    <property type="entry name" value="Far11/STRP"/>
</dbReference>
<evidence type="ECO:0000313" key="3">
    <source>
        <dbReference type="EMBL" id="OLL22366.1"/>
    </source>
</evidence>
<protein>
    <submittedName>
        <fullName evidence="3">Factor arrest protein 11</fullName>
    </submittedName>
</protein>
<gene>
    <name evidence="3" type="ORF">NEOLI_002412</name>
</gene>
<comment type="caution">
    <text evidence="3">The sequence shown here is derived from an EMBL/GenBank/DDBJ whole genome shotgun (WGS) entry which is preliminary data.</text>
</comment>
<dbReference type="Pfam" id="PF07923">
    <property type="entry name" value="N1221"/>
    <property type="match status" value="1"/>
</dbReference>
<dbReference type="GO" id="GO:0005829">
    <property type="term" value="C:cytosol"/>
    <property type="evidence" value="ECO:0007669"/>
    <property type="project" value="TreeGrafter"/>
</dbReference>
<name>A0A1U7LI81_NEOID</name>
<dbReference type="Pfam" id="PF11882">
    <property type="entry name" value="DUF3402"/>
    <property type="match status" value="1"/>
</dbReference>
<dbReference type="AlphaFoldDB" id="A0A1U7LI81"/>
<dbReference type="SMART" id="SM01292">
    <property type="entry name" value="N1221"/>
    <property type="match status" value="1"/>
</dbReference>
<dbReference type="Proteomes" id="UP000186594">
    <property type="component" value="Unassembled WGS sequence"/>
</dbReference>
<dbReference type="OMA" id="KMTRAMR"/>
<dbReference type="OrthoDB" id="18234at2759"/>
<evidence type="ECO:0000259" key="2">
    <source>
        <dbReference type="SMART" id="SM01293"/>
    </source>
</evidence>
<keyword evidence="4" id="KW-1185">Reference proteome</keyword>
<sequence>MNGTNGLRAVIQNANAPLFDAAGDPDTLRDSLTLGQLRRLVAQTPRPKLPLYAYKYEDTDSLKAELQEWFSYGDNEILLEAKQEYEGRYGVWSKSSIDTRSSYIDDLLQQLQSSEQADRIHAGMLLLYVVGGVFGESTAPEHQFHWITENARHFHSRSVFYKTYQSFRNTCEIFWESATEEDDFSQEASQKRSSCRLEMVLHLTVMYFMLEVLRTDQSFRDGLYALQPAILPYFIEMVGILRWKSGTDYPIFLVLWKTILAMLGGRTELLKTKEYARRRAGLPQELPKDIITASPLDYHIYRQEVISKYPSCQPPPPCLPIDFDATTITPSYTDYASRPKELPLLNNTYLATPMPSAAPSPSNSPKLKKQSFQTDQNMPFLFPITDEINESIPFSIKEAGELFHSRLNMSLATFQLWKEQDIFLKTERGWIDPVDDESENKDDSPEAIKLRIVEETYKSSLPHLQSCVVVLLKVLLAAVNVPQLSPIQEDAEEGGESQGRLTLDEIDDIRTREVTMKAISGIILLLLKWFRVSHVLKFEFLSQLLVDSRCPLLLLKVFGLQDLSTSIIETCEMKESNFFQVCSNHSQNCHSPINPQQSEPELLKPNGGIAITPSTTDEDQTLITEYSSRLFFTSINFLRILQKLVKKKAHRNLILVQYKSWQILRKPLKVAQDDLRLYVLKITKGQIPYCGRKWRSSNMRVITSIYLHCRPDLREDWLSGLDVEADIDDALPQEHALRAVIEGYNVRRYPSGMKALGYHTKLERDFFEEQIAQMSVQHDNEDIFMQEDKCEKREEMGETQR</sequence>